<keyword evidence="1" id="KW-0472">Membrane</keyword>
<dbReference type="STRING" id="1424294.Gferi_03640"/>
<evidence type="ECO:0000256" key="1">
    <source>
        <dbReference type="SAM" id="Phobius"/>
    </source>
</evidence>
<keyword evidence="1" id="KW-1133">Transmembrane helix</keyword>
<feature type="transmembrane region" description="Helical" evidence="1">
    <location>
        <begin position="107"/>
        <end position="126"/>
    </location>
</feature>
<reference evidence="2 3" key="1">
    <citation type="submission" date="2016-09" db="EMBL/GenBank/DDBJ databases">
        <title>Genomic analysis reveals versatility of anaerobic energy metabolism of Geosporobacter ferrireducens IRF9 of phylum Firmicutes.</title>
        <authorList>
            <person name="Kim S.-J."/>
        </authorList>
    </citation>
    <scope>NUCLEOTIDE SEQUENCE [LARGE SCALE GENOMIC DNA]</scope>
    <source>
        <strain evidence="2 3">IRF9</strain>
    </source>
</reference>
<evidence type="ECO:0000313" key="3">
    <source>
        <dbReference type="Proteomes" id="UP000095743"/>
    </source>
</evidence>
<dbReference type="OrthoDB" id="2056822at2"/>
<evidence type="ECO:0008006" key="4">
    <source>
        <dbReference type="Google" id="ProtNLM"/>
    </source>
</evidence>
<dbReference type="AlphaFoldDB" id="A0A1D8GCV9"/>
<feature type="transmembrane region" description="Helical" evidence="1">
    <location>
        <begin position="78"/>
        <end position="101"/>
    </location>
</feature>
<keyword evidence="1" id="KW-0812">Transmembrane</keyword>
<gene>
    <name evidence="2" type="ORF">Gferi_03640</name>
</gene>
<dbReference type="KEGG" id="gfe:Gferi_03640"/>
<sequence>MGILAAAGFELLIGAAVGIIIFIIGLFLKQIIVFDSIALGVIAGFAAHSILHVHTVPAIVIGIVVFGALLWQQTTKAGFWIIAIMLSILWGFIFGIVAWSVTEHNLFWTYCIWIAGALVILLLHLWSRKNMDI</sequence>
<feature type="transmembrane region" description="Helical" evidence="1">
    <location>
        <begin position="6"/>
        <end position="24"/>
    </location>
</feature>
<name>A0A1D8GCV9_9FIRM</name>
<accession>A0A1D8GCV9</accession>
<dbReference type="EMBL" id="CP017269">
    <property type="protein sequence ID" value="AOT68747.1"/>
    <property type="molecule type" value="Genomic_DNA"/>
</dbReference>
<evidence type="ECO:0000313" key="2">
    <source>
        <dbReference type="EMBL" id="AOT68747.1"/>
    </source>
</evidence>
<protein>
    <recommendedName>
        <fullName evidence="4">DUF4203 domain-containing protein</fullName>
    </recommendedName>
</protein>
<feature type="transmembrane region" description="Helical" evidence="1">
    <location>
        <begin position="54"/>
        <end position="71"/>
    </location>
</feature>
<dbReference type="RefSeq" id="WP_069974315.1">
    <property type="nucleotide sequence ID" value="NZ_CP017269.1"/>
</dbReference>
<proteinExistence type="predicted"/>
<keyword evidence="3" id="KW-1185">Reference proteome</keyword>
<organism evidence="2 3">
    <name type="scientific">Geosporobacter ferrireducens</name>
    <dbReference type="NCBI Taxonomy" id="1424294"/>
    <lineage>
        <taxon>Bacteria</taxon>
        <taxon>Bacillati</taxon>
        <taxon>Bacillota</taxon>
        <taxon>Clostridia</taxon>
        <taxon>Peptostreptococcales</taxon>
        <taxon>Thermotaleaceae</taxon>
        <taxon>Geosporobacter</taxon>
    </lineage>
</organism>
<dbReference type="Proteomes" id="UP000095743">
    <property type="component" value="Chromosome"/>
</dbReference>